<gene>
    <name evidence="6" type="ORF">JCGZ_10206</name>
</gene>
<evidence type="ECO:0000256" key="2">
    <source>
        <dbReference type="ARBA" id="ARBA00023242"/>
    </source>
</evidence>
<dbReference type="PROSITE" id="PS51017">
    <property type="entry name" value="CCT"/>
    <property type="match status" value="1"/>
</dbReference>
<feature type="compositionally biased region" description="Low complexity" evidence="4">
    <location>
        <begin position="113"/>
        <end position="123"/>
    </location>
</feature>
<proteinExistence type="predicted"/>
<evidence type="ECO:0000256" key="1">
    <source>
        <dbReference type="ARBA" id="ARBA00004123"/>
    </source>
</evidence>
<dbReference type="InterPro" id="IPR052453">
    <property type="entry name" value="CONSTANS-like_ZF"/>
</dbReference>
<dbReference type="PANTHER" id="PTHR31874">
    <property type="entry name" value="CCT MOTIF FAMILY PROTEIN, EXPRESSED"/>
    <property type="match status" value="1"/>
</dbReference>
<organism evidence="6 7">
    <name type="scientific">Jatropha curcas</name>
    <name type="common">Barbados nut</name>
    <dbReference type="NCBI Taxonomy" id="180498"/>
    <lineage>
        <taxon>Eukaryota</taxon>
        <taxon>Viridiplantae</taxon>
        <taxon>Streptophyta</taxon>
        <taxon>Embryophyta</taxon>
        <taxon>Tracheophyta</taxon>
        <taxon>Spermatophyta</taxon>
        <taxon>Magnoliopsida</taxon>
        <taxon>eudicotyledons</taxon>
        <taxon>Gunneridae</taxon>
        <taxon>Pentapetalae</taxon>
        <taxon>rosids</taxon>
        <taxon>fabids</taxon>
        <taxon>Malpighiales</taxon>
        <taxon>Euphorbiaceae</taxon>
        <taxon>Crotonoideae</taxon>
        <taxon>Jatropheae</taxon>
        <taxon>Jatropha</taxon>
    </lineage>
</organism>
<feature type="domain" description="CCT" evidence="5">
    <location>
        <begin position="294"/>
        <end position="336"/>
    </location>
</feature>
<evidence type="ECO:0000313" key="6">
    <source>
        <dbReference type="EMBL" id="KDP46366.1"/>
    </source>
</evidence>
<evidence type="ECO:0000256" key="4">
    <source>
        <dbReference type="SAM" id="MobiDB-lite"/>
    </source>
</evidence>
<dbReference type="PANTHER" id="PTHR31874:SF25">
    <property type="entry name" value="CCT MOTIF FAMILY PROTEIN"/>
    <property type="match status" value="1"/>
</dbReference>
<protein>
    <recommendedName>
        <fullName evidence="5">CCT domain-containing protein</fullName>
    </recommendedName>
</protein>
<keyword evidence="2 3" id="KW-0539">Nucleus</keyword>
<dbReference type="Pfam" id="PF06203">
    <property type="entry name" value="CCT"/>
    <property type="match status" value="1"/>
</dbReference>
<reference evidence="6 7" key="1">
    <citation type="journal article" date="2014" name="PLoS ONE">
        <title>Global Analysis of Gene Expression Profiles in Physic Nut (Jatropha curcas L.) Seedlings Exposed to Salt Stress.</title>
        <authorList>
            <person name="Zhang L."/>
            <person name="Zhang C."/>
            <person name="Wu P."/>
            <person name="Chen Y."/>
            <person name="Li M."/>
            <person name="Jiang H."/>
            <person name="Wu G."/>
        </authorList>
    </citation>
    <scope>NUCLEOTIDE SEQUENCE [LARGE SCALE GENOMIC DNA]</scope>
    <source>
        <strain evidence="7">cv. GZQX0401</strain>
        <tissue evidence="6">Young leaves</tissue>
    </source>
</reference>
<dbReference type="KEGG" id="jcu:105633500"/>
<feature type="region of interest" description="Disordered" evidence="4">
    <location>
        <begin position="107"/>
        <end position="133"/>
    </location>
</feature>
<feature type="compositionally biased region" description="Basic residues" evidence="4">
    <location>
        <begin position="7"/>
        <end position="31"/>
    </location>
</feature>
<accession>A0A067LD08</accession>
<dbReference type="EMBL" id="KK914219">
    <property type="protein sequence ID" value="KDP46366.1"/>
    <property type="molecule type" value="Genomic_DNA"/>
</dbReference>
<comment type="subcellular location">
    <subcellularLocation>
        <location evidence="1 3">Nucleus</location>
    </subcellularLocation>
</comment>
<name>A0A067LD08_JATCU</name>
<feature type="compositionally biased region" description="Low complexity" evidence="4">
    <location>
        <begin position="33"/>
        <end position="50"/>
    </location>
</feature>
<dbReference type="GO" id="GO:0005634">
    <property type="term" value="C:nucleus"/>
    <property type="evidence" value="ECO:0007669"/>
    <property type="project" value="UniProtKB-SubCell"/>
</dbReference>
<evidence type="ECO:0000313" key="7">
    <source>
        <dbReference type="Proteomes" id="UP000027138"/>
    </source>
</evidence>
<evidence type="ECO:0000256" key="3">
    <source>
        <dbReference type="PROSITE-ProRule" id="PRU00357"/>
    </source>
</evidence>
<evidence type="ECO:0000259" key="5">
    <source>
        <dbReference type="PROSITE" id="PS51017"/>
    </source>
</evidence>
<sequence>MCNKNSPIKRRKAPPPPKPARKSRTRTRKPKYLSLKLQLSSPLSKKTQKPTISMPLKQQLNLFPLHPENLVQEHNNNNIKEITNDDQVSDHVAFLFETAADSSTSLNGILDSTATTTTTTTTTTEEDGSAPPRLPLSPSLTYVYIGKESEDRCGDVSSSLVKTAMKCKERDASEERWVCYWELVEKKLVEQEEVSSCCYAAADALEKMVQTQAKGDDKIGLVGLKLDYQQILNAWSDKGPLYIKGDSPQIVPDVLHAHTASMDGWGNLWRVPEMESIKMKDKGEEKEGWKLGQREASVLRYKEKRQSRLFAKKIRYEVRKLNAEKRPRLKGRFVKRNGE</sequence>
<dbReference type="AlphaFoldDB" id="A0A067LD08"/>
<feature type="region of interest" description="Disordered" evidence="4">
    <location>
        <begin position="1"/>
        <end position="50"/>
    </location>
</feature>
<keyword evidence="7" id="KW-1185">Reference proteome</keyword>
<dbReference type="Proteomes" id="UP000027138">
    <property type="component" value="Unassembled WGS sequence"/>
</dbReference>
<dbReference type="GO" id="GO:0006355">
    <property type="term" value="P:regulation of DNA-templated transcription"/>
    <property type="evidence" value="ECO:0007669"/>
    <property type="project" value="TreeGrafter"/>
</dbReference>
<dbReference type="OrthoDB" id="153872at2759"/>
<dbReference type="InterPro" id="IPR010402">
    <property type="entry name" value="CCT_domain"/>
</dbReference>